<name>A0A066YR78_9ACTN</name>
<keyword evidence="3" id="KW-1185">Reference proteome</keyword>
<dbReference type="Proteomes" id="UP000027178">
    <property type="component" value="Unassembled WGS sequence"/>
</dbReference>
<gene>
    <name evidence="2" type="ORF">KCH_56820</name>
</gene>
<proteinExistence type="predicted"/>
<dbReference type="eggNOG" id="COG4326">
    <property type="taxonomic scope" value="Bacteria"/>
</dbReference>
<evidence type="ECO:0000313" key="3">
    <source>
        <dbReference type="Proteomes" id="UP000027178"/>
    </source>
</evidence>
<dbReference type="PATRIC" id="fig|1348663.4.peg.5501"/>
<dbReference type="HOGENOM" id="CLU_1068656_0_0_11"/>
<reference evidence="2 3" key="1">
    <citation type="submission" date="2014-05" db="EMBL/GenBank/DDBJ databases">
        <title>Draft Genome Sequence of Kitasatospora cheerisanensis KCTC 2395.</title>
        <authorList>
            <person name="Nam D.H."/>
        </authorList>
    </citation>
    <scope>NUCLEOTIDE SEQUENCE [LARGE SCALE GENOMIC DNA]</scope>
    <source>
        <strain evidence="2 3">KCTC 2395</strain>
    </source>
</reference>
<protein>
    <submittedName>
        <fullName evidence="2">Uncharacterized protein</fullName>
    </submittedName>
</protein>
<feature type="region of interest" description="Disordered" evidence="1">
    <location>
        <begin position="1"/>
        <end position="20"/>
    </location>
</feature>
<dbReference type="InterPro" id="IPR009776">
    <property type="entry name" value="Spore_0_M"/>
</dbReference>
<dbReference type="PANTHER" id="PTHR40053:SF1">
    <property type="entry name" value="SPORULATION-CONTROL PROTEIN SPO0M"/>
    <property type="match status" value="1"/>
</dbReference>
<accession>A0A066YR78</accession>
<dbReference type="PANTHER" id="PTHR40053">
    <property type="entry name" value="SPORULATION-CONTROL PROTEIN SPO0M"/>
    <property type="match status" value="1"/>
</dbReference>
<organism evidence="2 3">
    <name type="scientific">Kitasatospora cheerisanensis KCTC 2395</name>
    <dbReference type="NCBI Taxonomy" id="1348663"/>
    <lineage>
        <taxon>Bacteria</taxon>
        <taxon>Bacillati</taxon>
        <taxon>Actinomycetota</taxon>
        <taxon>Actinomycetes</taxon>
        <taxon>Kitasatosporales</taxon>
        <taxon>Streptomycetaceae</taxon>
        <taxon>Kitasatospora</taxon>
    </lineage>
</organism>
<dbReference type="AlphaFoldDB" id="A0A066YR78"/>
<dbReference type="RefSeq" id="WP_051653480.1">
    <property type="nucleotide sequence ID" value="NZ_KK853997.1"/>
</dbReference>
<dbReference type="EMBL" id="JNBY01000107">
    <property type="protein sequence ID" value="KDN82504.1"/>
    <property type="molecule type" value="Genomic_DNA"/>
</dbReference>
<dbReference type="Pfam" id="PF07070">
    <property type="entry name" value="Spo0M"/>
    <property type="match status" value="1"/>
</dbReference>
<evidence type="ECO:0000313" key="2">
    <source>
        <dbReference type="EMBL" id="KDN82504.1"/>
    </source>
</evidence>
<evidence type="ECO:0000256" key="1">
    <source>
        <dbReference type="SAM" id="MobiDB-lite"/>
    </source>
</evidence>
<sequence length="262" mass="28961">MAERGTSENGPEAELTDPPEVELRLDDPELTDRWIAGTAVVRAGRQALEQVDFSMELVADAYSHRGKHLEMVVCGLTVDDYCFELAAGEEHQVRFRRELPWECPFTEYEGRGFDFGVGVRATLRTTPAKPGGIRHRVPLRIPPTAAPAAAVAAFAELGYTERSARVIDQRIPGAGQFYSGHQSLFLTDPAGQGRDLSQLELSFATNQVGALLHLRRAAPGKYKWTSRPPTVTFPVAHHETPYADLTTRARAALDELRLLERA</sequence>
<comment type="caution">
    <text evidence="2">The sequence shown here is derived from an EMBL/GenBank/DDBJ whole genome shotgun (WGS) entry which is preliminary data.</text>
</comment>